<dbReference type="Proteomes" id="UP001163603">
    <property type="component" value="Chromosome 15"/>
</dbReference>
<reference evidence="2" key="1">
    <citation type="journal article" date="2023" name="G3 (Bethesda)">
        <title>Genome assembly and association tests identify interacting loci associated with vigor, precocity, and sex in interspecific pistachio rootstocks.</title>
        <authorList>
            <person name="Palmer W."/>
            <person name="Jacygrad E."/>
            <person name="Sagayaradj S."/>
            <person name="Cavanaugh K."/>
            <person name="Han R."/>
            <person name="Bertier L."/>
            <person name="Beede B."/>
            <person name="Kafkas S."/>
            <person name="Golino D."/>
            <person name="Preece J."/>
            <person name="Michelmore R."/>
        </authorList>
    </citation>
    <scope>NUCLEOTIDE SEQUENCE [LARGE SCALE GENOMIC DNA]</scope>
</reference>
<dbReference type="EMBL" id="CM047750">
    <property type="protein sequence ID" value="KAJ0006955.1"/>
    <property type="molecule type" value="Genomic_DNA"/>
</dbReference>
<proteinExistence type="predicted"/>
<gene>
    <name evidence="1" type="ORF">Pint_29886</name>
</gene>
<evidence type="ECO:0000313" key="2">
    <source>
        <dbReference type="Proteomes" id="UP001163603"/>
    </source>
</evidence>
<keyword evidence="2" id="KW-1185">Reference proteome</keyword>
<evidence type="ECO:0000313" key="1">
    <source>
        <dbReference type="EMBL" id="KAJ0006955.1"/>
    </source>
</evidence>
<organism evidence="1 2">
    <name type="scientific">Pistacia integerrima</name>
    <dbReference type="NCBI Taxonomy" id="434235"/>
    <lineage>
        <taxon>Eukaryota</taxon>
        <taxon>Viridiplantae</taxon>
        <taxon>Streptophyta</taxon>
        <taxon>Embryophyta</taxon>
        <taxon>Tracheophyta</taxon>
        <taxon>Spermatophyta</taxon>
        <taxon>Magnoliopsida</taxon>
        <taxon>eudicotyledons</taxon>
        <taxon>Gunneridae</taxon>
        <taxon>Pentapetalae</taxon>
        <taxon>rosids</taxon>
        <taxon>malvids</taxon>
        <taxon>Sapindales</taxon>
        <taxon>Anacardiaceae</taxon>
        <taxon>Pistacia</taxon>
    </lineage>
</organism>
<name>A0ACC0WYG5_9ROSI</name>
<accession>A0ACC0WYG5</accession>
<protein>
    <submittedName>
        <fullName evidence="1">Uncharacterized protein</fullName>
    </submittedName>
</protein>
<comment type="caution">
    <text evidence="1">The sequence shown here is derived from an EMBL/GenBank/DDBJ whole genome shotgun (WGS) entry which is preliminary data.</text>
</comment>
<sequence length="402" mass="44029">MVVNVMADSASESYVQSDTFGLRQISSSIFGIPGFLVGLSSKGPTDLDSVRSPTSPLDFRVFSNLSNPFGVKSPRSTSQNGHQKKWDCSKVGLGIINSLAEENKSSGEVLESLTRKNIVFGPQVKANNPNSSSHYHDSVKPFTKCSSLPRNYMISPVSRTKTPNVQLGSSNGVLEHGGFPLEPESLNSSAPCLLDSTKFSSSLICSNQCPNMSSKAFYSTDQTTTVSAPPVTDRSSPVEISLGLKSNSLPISIGSGNGYVGSLSSRELELSEDYTCIISHGPNRKTIHIFGDYIVECQTHELANFDKEEQRIQLPEGTRDLKDLTPYPSDEFLSFCYSCNKKLEKGENIYMYRGEKAFCSFDCRSEEIFAEEEIEKSFDNSSKSSPGSSYHEDLFVMGMPMT</sequence>